<feature type="compositionally biased region" description="Basic and acidic residues" evidence="1">
    <location>
        <begin position="158"/>
        <end position="170"/>
    </location>
</feature>
<feature type="region of interest" description="Disordered" evidence="1">
    <location>
        <begin position="141"/>
        <end position="170"/>
    </location>
</feature>
<evidence type="ECO:0000256" key="1">
    <source>
        <dbReference type="SAM" id="MobiDB-lite"/>
    </source>
</evidence>
<reference evidence="2" key="1">
    <citation type="submission" date="2019-06" db="EMBL/GenBank/DDBJ databases">
        <authorList>
            <person name="Zheng W."/>
        </authorList>
    </citation>
    <scope>NUCLEOTIDE SEQUENCE</scope>
    <source>
        <strain evidence="2">QDHG01</strain>
    </source>
</reference>
<organism evidence="2 3">
    <name type="scientific">Halteria grandinella</name>
    <dbReference type="NCBI Taxonomy" id="5974"/>
    <lineage>
        <taxon>Eukaryota</taxon>
        <taxon>Sar</taxon>
        <taxon>Alveolata</taxon>
        <taxon>Ciliophora</taxon>
        <taxon>Intramacronucleata</taxon>
        <taxon>Spirotrichea</taxon>
        <taxon>Stichotrichia</taxon>
        <taxon>Sporadotrichida</taxon>
        <taxon>Halteriidae</taxon>
        <taxon>Halteria</taxon>
    </lineage>
</organism>
<proteinExistence type="predicted"/>
<protein>
    <submittedName>
        <fullName evidence="2">Uncharacterized protein</fullName>
    </submittedName>
</protein>
<dbReference type="EMBL" id="RRYP01007733">
    <property type="protein sequence ID" value="TNV80273.1"/>
    <property type="molecule type" value="Genomic_DNA"/>
</dbReference>
<sequence>MAQIFLYQPSAFGKYYQQKVTDKLEGQTKEVIELESFDSSISSANRQSQIRKSRELGPTLVPFHISIWEVLQFSLCFKYRGKEHKPFGIIYQKAKKTIRSHFQISNVIRAIRRTDELTKLLLSKRQRKLVPMLQSNVLKPNLRENLDSSSQSSDENTEDKRENGKHMIREHIQRRFLRNIAGLHNSN</sequence>
<evidence type="ECO:0000313" key="2">
    <source>
        <dbReference type="EMBL" id="TNV80273.1"/>
    </source>
</evidence>
<comment type="caution">
    <text evidence="2">The sequence shown here is derived from an EMBL/GenBank/DDBJ whole genome shotgun (WGS) entry which is preliminary data.</text>
</comment>
<dbReference type="AlphaFoldDB" id="A0A8J8NRN1"/>
<dbReference type="Proteomes" id="UP000785679">
    <property type="component" value="Unassembled WGS sequence"/>
</dbReference>
<gene>
    <name evidence="2" type="ORF">FGO68_gene4240</name>
</gene>
<name>A0A8J8NRN1_HALGN</name>
<evidence type="ECO:0000313" key="3">
    <source>
        <dbReference type="Proteomes" id="UP000785679"/>
    </source>
</evidence>
<keyword evidence="3" id="KW-1185">Reference proteome</keyword>
<accession>A0A8J8NRN1</accession>